<name>A0AAU7JQ06_9MICO</name>
<proteinExistence type="predicted"/>
<dbReference type="Pfam" id="PF09837">
    <property type="entry name" value="DUF2064"/>
    <property type="match status" value="1"/>
</dbReference>
<evidence type="ECO:0000313" key="1">
    <source>
        <dbReference type="EMBL" id="XBO42472.1"/>
    </source>
</evidence>
<accession>A0AAU7JQ06</accession>
<reference evidence="1" key="1">
    <citation type="submission" date="2024-05" db="EMBL/GenBank/DDBJ databases">
        <authorList>
            <person name="Kim S."/>
            <person name="Heo J."/>
            <person name="Choi H."/>
            <person name="Choi Y."/>
            <person name="Kwon S.-W."/>
            <person name="Kim Y."/>
        </authorList>
    </citation>
    <scope>NUCLEOTIDE SEQUENCE</scope>
    <source>
        <strain evidence="1">KACC 23699</strain>
    </source>
</reference>
<dbReference type="PANTHER" id="PTHR36529">
    <property type="entry name" value="SLL1095 PROTEIN"/>
    <property type="match status" value="1"/>
</dbReference>
<dbReference type="EMBL" id="CP157483">
    <property type="protein sequence ID" value="XBO42472.1"/>
    <property type="molecule type" value="Genomic_DNA"/>
</dbReference>
<dbReference type="RefSeq" id="WP_406829892.1">
    <property type="nucleotide sequence ID" value="NZ_CP157483.1"/>
</dbReference>
<dbReference type="InterPro" id="IPR029044">
    <property type="entry name" value="Nucleotide-diphossugar_trans"/>
</dbReference>
<dbReference type="InterPro" id="IPR018641">
    <property type="entry name" value="Trfase_1_rSAM/seldom-assoc"/>
</dbReference>
<dbReference type="AlphaFoldDB" id="A0AAU7JQ06"/>
<dbReference type="Gene3D" id="3.90.550.10">
    <property type="entry name" value="Spore Coat Polysaccharide Biosynthesis Protein SpsA, Chain A"/>
    <property type="match status" value="1"/>
</dbReference>
<sequence>MAKAPVAGEVKTRLAATVGDARAALLAHAALLDTLAVCEAVFPPGRRVVALAGTIDRSVEPAVLRDALTGWDVVDQVGPTFGHRLAAAHRAVHVTHGGPVVQVGMDTPHLTGRHLEHVVATTSSGRPVLGQAHDGGWWVLATTSAEDVAGLHLVPMSRPDTWVHTRAAIEDATGTVLPTAELGDVDTAADARAVAATAPHTRFARAWHQLGPTLESRTA</sequence>
<dbReference type="SUPFAM" id="SSF53448">
    <property type="entry name" value="Nucleotide-diphospho-sugar transferases"/>
    <property type="match status" value="1"/>
</dbReference>
<protein>
    <submittedName>
        <fullName evidence="1">DUF2064 domain-containing protein</fullName>
    </submittedName>
</protein>
<organism evidence="1">
    <name type="scientific">Pedococcus sp. KACC 23699</name>
    <dbReference type="NCBI Taxonomy" id="3149228"/>
    <lineage>
        <taxon>Bacteria</taxon>
        <taxon>Bacillati</taxon>
        <taxon>Actinomycetota</taxon>
        <taxon>Actinomycetes</taxon>
        <taxon>Micrococcales</taxon>
        <taxon>Intrasporangiaceae</taxon>
        <taxon>Pedococcus</taxon>
    </lineage>
</organism>
<gene>
    <name evidence="1" type="ORF">ABEG17_12905</name>
</gene>
<dbReference type="PANTHER" id="PTHR36529:SF1">
    <property type="entry name" value="GLYCOSYLTRANSFERASE"/>
    <property type="match status" value="1"/>
</dbReference>